<gene>
    <name evidence="2" type="ORF">AD929_13340</name>
</gene>
<feature type="transmembrane region" description="Helical" evidence="1">
    <location>
        <begin position="62"/>
        <end position="81"/>
    </location>
</feature>
<reference evidence="2 3" key="1">
    <citation type="submission" date="2015-06" db="EMBL/GenBank/DDBJ databases">
        <title>Improved classification and identification of acetic acid bacteria using matrix-assisted laser desorption/ionization time-of-flight mass spectrometry; Gluconobacter nephelii and Gluconobacter uchimurae are later heterotypic synonyms of Gluconobacter japonicus and Gluconobacter oxydans, respectively.</title>
        <authorList>
            <person name="Li L."/>
            <person name="Cleenwerck I."/>
            <person name="De Vuyst L."/>
            <person name="Vandamme P."/>
        </authorList>
    </citation>
    <scope>NUCLEOTIDE SEQUENCE [LARGE SCALE GENOMIC DNA]</scope>
    <source>
        <strain evidence="2 3">LMG 1764</strain>
    </source>
</reference>
<keyword evidence="1" id="KW-0472">Membrane</keyword>
<dbReference type="RefSeq" id="WP_062497463.1">
    <property type="nucleotide sequence ID" value="NZ_LHZB01000118.1"/>
</dbReference>
<comment type="caution">
    <text evidence="2">The sequence shown here is derived from an EMBL/GenBank/DDBJ whole genome shotgun (WGS) entry which is preliminary data.</text>
</comment>
<organism evidence="2 3">
    <name type="scientific">Gluconobacter potus</name>
    <dbReference type="NCBI Taxonomy" id="2724927"/>
    <lineage>
        <taxon>Bacteria</taxon>
        <taxon>Pseudomonadati</taxon>
        <taxon>Pseudomonadota</taxon>
        <taxon>Alphaproteobacteria</taxon>
        <taxon>Acetobacterales</taxon>
        <taxon>Acetobacteraceae</taxon>
        <taxon>Gluconobacter</taxon>
    </lineage>
</organism>
<feature type="transmembrane region" description="Helical" evidence="1">
    <location>
        <begin position="93"/>
        <end position="118"/>
    </location>
</feature>
<sequence>MKNANAVSNFVARIGASRTAQVAAGVGAVAVAPSAHATTSLGTLASGWTAQTQSVGKFLVEAFFMGGIGLTGFGLWTLYQASKPQTQATYKSAFTQLGVGGGLCAVASITGVAIGGIFNGGSGDGAPTIQQPTFSS</sequence>
<evidence type="ECO:0000256" key="1">
    <source>
        <dbReference type="SAM" id="Phobius"/>
    </source>
</evidence>
<dbReference type="Proteomes" id="UP000075573">
    <property type="component" value="Unassembled WGS sequence"/>
</dbReference>
<keyword evidence="1" id="KW-0812">Transmembrane</keyword>
<evidence type="ECO:0000313" key="2">
    <source>
        <dbReference type="EMBL" id="KXV00166.1"/>
    </source>
</evidence>
<name>A0A149QS70_9PROT</name>
<proteinExistence type="predicted"/>
<dbReference type="PATRIC" id="fig|442.7.peg.3471"/>
<evidence type="ECO:0000313" key="3">
    <source>
        <dbReference type="Proteomes" id="UP000075573"/>
    </source>
</evidence>
<accession>A0A149QS70</accession>
<dbReference type="EMBL" id="LHZB01000118">
    <property type="protein sequence ID" value="KXV00166.1"/>
    <property type="molecule type" value="Genomic_DNA"/>
</dbReference>
<dbReference type="AlphaFoldDB" id="A0A149QS70"/>
<keyword evidence="1" id="KW-1133">Transmembrane helix</keyword>
<protein>
    <submittedName>
        <fullName evidence="2">Uncharacterized protein</fullName>
    </submittedName>
</protein>